<feature type="transmembrane region" description="Helical" evidence="7">
    <location>
        <begin position="236"/>
        <end position="258"/>
    </location>
</feature>
<dbReference type="Gene3D" id="1.10.3720.10">
    <property type="entry name" value="MetI-like"/>
    <property type="match status" value="1"/>
</dbReference>
<comment type="subcellular location">
    <subcellularLocation>
        <location evidence="1 7">Cell membrane</location>
        <topology evidence="1 7">Multi-pass membrane protein</topology>
    </subcellularLocation>
</comment>
<dbReference type="GO" id="GO:0005886">
    <property type="term" value="C:plasma membrane"/>
    <property type="evidence" value="ECO:0007669"/>
    <property type="project" value="UniProtKB-SubCell"/>
</dbReference>
<feature type="transmembrane region" description="Helical" evidence="7">
    <location>
        <begin position="179"/>
        <end position="198"/>
    </location>
</feature>
<keyword evidence="5 7" id="KW-1133">Transmembrane helix</keyword>
<dbReference type="PROSITE" id="PS50928">
    <property type="entry name" value="ABC_TM1"/>
    <property type="match status" value="1"/>
</dbReference>
<evidence type="ECO:0000256" key="6">
    <source>
        <dbReference type="ARBA" id="ARBA00023136"/>
    </source>
</evidence>
<accession>A0A841E0I5</accession>
<proteinExistence type="inferred from homology"/>
<dbReference type="InterPro" id="IPR035906">
    <property type="entry name" value="MetI-like_sf"/>
</dbReference>
<gene>
    <name evidence="9" type="ORF">HDA44_007072</name>
</gene>
<dbReference type="PANTHER" id="PTHR43163">
    <property type="entry name" value="DIPEPTIDE TRANSPORT SYSTEM PERMEASE PROTEIN DPPB-RELATED"/>
    <property type="match status" value="1"/>
</dbReference>
<reference evidence="9 10" key="1">
    <citation type="submission" date="2020-08" db="EMBL/GenBank/DDBJ databases">
        <title>Sequencing the genomes of 1000 actinobacteria strains.</title>
        <authorList>
            <person name="Klenk H.-P."/>
        </authorList>
    </citation>
    <scope>NUCLEOTIDE SEQUENCE [LARGE SCALE GENOMIC DNA]</scope>
    <source>
        <strain evidence="9 10">DSM 17294</strain>
    </source>
</reference>
<evidence type="ECO:0000256" key="7">
    <source>
        <dbReference type="RuleBase" id="RU363032"/>
    </source>
</evidence>
<dbReference type="AlphaFoldDB" id="A0A841E0I5"/>
<dbReference type="SUPFAM" id="SSF161098">
    <property type="entry name" value="MetI-like"/>
    <property type="match status" value="1"/>
</dbReference>
<dbReference type="RefSeq" id="WP_184841974.1">
    <property type="nucleotide sequence ID" value="NZ_BAAAVN010000012.1"/>
</dbReference>
<dbReference type="Pfam" id="PF00528">
    <property type="entry name" value="BPD_transp_1"/>
    <property type="match status" value="1"/>
</dbReference>
<name>A0A841E0I5_9ACTN</name>
<keyword evidence="3" id="KW-1003">Cell membrane</keyword>
<dbReference type="EMBL" id="JACHNF010000001">
    <property type="protein sequence ID" value="MBB5983731.1"/>
    <property type="molecule type" value="Genomic_DNA"/>
</dbReference>
<feature type="transmembrane region" description="Helical" evidence="7">
    <location>
        <begin position="288"/>
        <end position="308"/>
    </location>
</feature>
<dbReference type="Pfam" id="PF19300">
    <property type="entry name" value="BPD_transp_1_N"/>
    <property type="match status" value="1"/>
</dbReference>
<feature type="transmembrane region" description="Helical" evidence="7">
    <location>
        <begin position="12"/>
        <end position="34"/>
    </location>
</feature>
<feature type="transmembrane region" description="Helical" evidence="7">
    <location>
        <begin position="99"/>
        <end position="126"/>
    </location>
</feature>
<comment type="caution">
    <text evidence="9">The sequence shown here is derived from an EMBL/GenBank/DDBJ whole genome shotgun (WGS) entry which is preliminary data.</text>
</comment>
<dbReference type="InterPro" id="IPR000515">
    <property type="entry name" value="MetI-like"/>
</dbReference>
<evidence type="ECO:0000256" key="1">
    <source>
        <dbReference type="ARBA" id="ARBA00004651"/>
    </source>
</evidence>
<keyword evidence="10" id="KW-1185">Reference proteome</keyword>
<protein>
    <submittedName>
        <fullName evidence="9">ABC-type dipeptide/oligopeptide/nickel transport system permease component</fullName>
    </submittedName>
</protein>
<evidence type="ECO:0000256" key="5">
    <source>
        <dbReference type="ARBA" id="ARBA00022989"/>
    </source>
</evidence>
<keyword evidence="4 7" id="KW-0812">Transmembrane</keyword>
<keyword evidence="2 7" id="KW-0813">Transport</keyword>
<dbReference type="GO" id="GO:0055085">
    <property type="term" value="P:transmembrane transport"/>
    <property type="evidence" value="ECO:0007669"/>
    <property type="project" value="InterPro"/>
</dbReference>
<feature type="domain" description="ABC transmembrane type-1" evidence="8">
    <location>
        <begin position="99"/>
        <end position="301"/>
    </location>
</feature>
<keyword evidence="6 7" id="KW-0472">Membrane</keyword>
<feature type="transmembrane region" description="Helical" evidence="7">
    <location>
        <begin position="138"/>
        <end position="159"/>
    </location>
</feature>
<evidence type="ECO:0000259" key="8">
    <source>
        <dbReference type="PROSITE" id="PS50928"/>
    </source>
</evidence>
<comment type="similarity">
    <text evidence="7">Belongs to the binding-protein-dependent transport system permease family.</text>
</comment>
<dbReference type="Proteomes" id="UP000558997">
    <property type="component" value="Unassembled WGS sequence"/>
</dbReference>
<evidence type="ECO:0000256" key="2">
    <source>
        <dbReference type="ARBA" id="ARBA00022448"/>
    </source>
</evidence>
<dbReference type="PANTHER" id="PTHR43163:SF6">
    <property type="entry name" value="DIPEPTIDE TRANSPORT SYSTEM PERMEASE PROTEIN DPPB-RELATED"/>
    <property type="match status" value="1"/>
</dbReference>
<sequence>MNSSRMQLLAARLLQVVPVLGLLLVVVFALQALLPGDPARAIAGPRATEQQVQVVRAELGLDRPLPQRFVRYAESLGHLDLGRSNRSNLPVSTIVEQRAGVTIALLLGGMAMSIALSGPAAFLLALRPSSWPARLVERGLAVVLNCPSFWVGLMLATVVGLKLRLLPVGGLQPGVSGQVRSLILPSITIGLAIMPFLARSAATSLREVVASDYLMTARSVGGRGWFLIRRHMLRNALPPVVTLLGFQAGALLFGAVVVEQTFGLPGLGAEMITAAAQRDFPVVQGLTLLFGFGIVLCNLLADVAVACLDPRTQWS</sequence>
<evidence type="ECO:0000256" key="4">
    <source>
        <dbReference type="ARBA" id="ARBA00022692"/>
    </source>
</evidence>
<organism evidence="9 10">
    <name type="scientific">Kribbella solani</name>
    <dbReference type="NCBI Taxonomy" id="236067"/>
    <lineage>
        <taxon>Bacteria</taxon>
        <taxon>Bacillati</taxon>
        <taxon>Actinomycetota</taxon>
        <taxon>Actinomycetes</taxon>
        <taxon>Propionibacteriales</taxon>
        <taxon>Kribbellaceae</taxon>
        <taxon>Kribbella</taxon>
    </lineage>
</organism>
<evidence type="ECO:0000256" key="3">
    <source>
        <dbReference type="ARBA" id="ARBA00022475"/>
    </source>
</evidence>
<evidence type="ECO:0000313" key="9">
    <source>
        <dbReference type="EMBL" id="MBB5983731.1"/>
    </source>
</evidence>
<evidence type="ECO:0000313" key="10">
    <source>
        <dbReference type="Proteomes" id="UP000558997"/>
    </source>
</evidence>
<dbReference type="CDD" id="cd06261">
    <property type="entry name" value="TM_PBP2"/>
    <property type="match status" value="1"/>
</dbReference>
<dbReference type="InterPro" id="IPR045621">
    <property type="entry name" value="BPD_transp_1_N"/>
</dbReference>